<dbReference type="RefSeq" id="WP_194414220.1">
    <property type="nucleotide sequence ID" value="NZ_BAABKZ010000002.1"/>
</dbReference>
<evidence type="ECO:0000313" key="2">
    <source>
        <dbReference type="EMBL" id="GAA5095162.1"/>
    </source>
</evidence>
<evidence type="ECO:0000259" key="1">
    <source>
        <dbReference type="Pfam" id="PF01872"/>
    </source>
</evidence>
<keyword evidence="3" id="KW-1185">Reference proteome</keyword>
<accession>A0ABP9MH90</accession>
<name>A0ABP9MH90_9MICO</name>
<dbReference type="PANTHER" id="PTHR38011">
    <property type="entry name" value="DIHYDROFOLATE REDUCTASE FAMILY PROTEIN (AFU_ORTHOLOGUE AFUA_8G06820)"/>
    <property type="match status" value="1"/>
</dbReference>
<dbReference type="InterPro" id="IPR050765">
    <property type="entry name" value="Riboflavin_Biosynth_HTPR"/>
</dbReference>
<dbReference type="Gene3D" id="3.40.430.10">
    <property type="entry name" value="Dihydrofolate Reductase, subunit A"/>
    <property type="match status" value="1"/>
</dbReference>
<reference evidence="3" key="1">
    <citation type="journal article" date="2019" name="Int. J. Syst. Evol. Microbiol.">
        <title>The Global Catalogue of Microorganisms (GCM) 10K type strain sequencing project: providing services to taxonomists for standard genome sequencing and annotation.</title>
        <authorList>
            <consortium name="The Broad Institute Genomics Platform"/>
            <consortium name="The Broad Institute Genome Sequencing Center for Infectious Disease"/>
            <person name="Wu L."/>
            <person name="Ma J."/>
        </authorList>
    </citation>
    <scope>NUCLEOTIDE SEQUENCE [LARGE SCALE GENOMIC DNA]</scope>
    <source>
        <strain evidence="3">JCM 18959</strain>
    </source>
</reference>
<dbReference type="Proteomes" id="UP001501407">
    <property type="component" value="Unassembled WGS sequence"/>
</dbReference>
<dbReference type="Pfam" id="PF01872">
    <property type="entry name" value="RibD_C"/>
    <property type="match status" value="1"/>
</dbReference>
<gene>
    <name evidence="2" type="ORF">GCM10025760_27090</name>
</gene>
<comment type="caution">
    <text evidence="2">The sequence shown here is derived from an EMBL/GenBank/DDBJ whole genome shotgun (WGS) entry which is preliminary data.</text>
</comment>
<dbReference type="SUPFAM" id="SSF53597">
    <property type="entry name" value="Dihydrofolate reductase-like"/>
    <property type="match status" value="1"/>
</dbReference>
<dbReference type="PANTHER" id="PTHR38011:SF12">
    <property type="entry name" value="BIFUNCTIONAL DEAMINASE-REDUCTASE DOMAIN PROTEIN"/>
    <property type="match status" value="1"/>
</dbReference>
<dbReference type="InterPro" id="IPR024072">
    <property type="entry name" value="DHFR-like_dom_sf"/>
</dbReference>
<dbReference type="EMBL" id="BAABKZ010000002">
    <property type="protein sequence ID" value="GAA5095162.1"/>
    <property type="molecule type" value="Genomic_DNA"/>
</dbReference>
<feature type="domain" description="Bacterial bifunctional deaminase-reductase C-terminal" evidence="1">
    <location>
        <begin position="4"/>
        <end position="167"/>
    </location>
</feature>
<protein>
    <submittedName>
        <fullName evidence="2">Dihydrofolate reductase family protein</fullName>
    </submittedName>
</protein>
<sequence length="183" mass="19950">MTQVVLYASMSLDGFATGPNDDLSVLHGWAFGDPTMEMHPLVNREFFNAGAVIFGARTLRAGDRAWGDEDIFPMPVFIPTHEAREPVTRNGTLFTFVDSAEDALDRALQAAGERDVYIMGSANVAQQLLSADLVDAVELAITGVLLGSGVKLFDQLAHAPIRLQPTRVIQSKGITHVRYDVQH</sequence>
<dbReference type="InterPro" id="IPR002734">
    <property type="entry name" value="RibDG_C"/>
</dbReference>
<evidence type="ECO:0000313" key="3">
    <source>
        <dbReference type="Proteomes" id="UP001501407"/>
    </source>
</evidence>
<organism evidence="2 3">
    <name type="scientific">Microbacterium yannicii</name>
    <dbReference type="NCBI Taxonomy" id="671622"/>
    <lineage>
        <taxon>Bacteria</taxon>
        <taxon>Bacillati</taxon>
        <taxon>Actinomycetota</taxon>
        <taxon>Actinomycetes</taxon>
        <taxon>Micrococcales</taxon>
        <taxon>Microbacteriaceae</taxon>
        <taxon>Microbacterium</taxon>
    </lineage>
</organism>
<proteinExistence type="predicted"/>